<organism evidence="2 3">
    <name type="scientific">Gossypium aridum</name>
    <name type="common">American cotton</name>
    <name type="synonym">Erioxylum aridum</name>
    <dbReference type="NCBI Taxonomy" id="34290"/>
    <lineage>
        <taxon>Eukaryota</taxon>
        <taxon>Viridiplantae</taxon>
        <taxon>Streptophyta</taxon>
        <taxon>Embryophyta</taxon>
        <taxon>Tracheophyta</taxon>
        <taxon>Spermatophyta</taxon>
        <taxon>Magnoliopsida</taxon>
        <taxon>eudicotyledons</taxon>
        <taxon>Gunneridae</taxon>
        <taxon>Pentapetalae</taxon>
        <taxon>rosids</taxon>
        <taxon>malvids</taxon>
        <taxon>Malvales</taxon>
        <taxon>Malvaceae</taxon>
        <taxon>Malvoideae</taxon>
        <taxon>Gossypium</taxon>
    </lineage>
</organism>
<evidence type="ECO:0000313" key="2">
    <source>
        <dbReference type="EMBL" id="MBA0695868.1"/>
    </source>
</evidence>
<protein>
    <submittedName>
        <fullName evidence="2">Uncharacterized protein</fullName>
    </submittedName>
</protein>
<keyword evidence="3" id="KW-1185">Reference proteome</keyword>
<evidence type="ECO:0000313" key="3">
    <source>
        <dbReference type="Proteomes" id="UP000593577"/>
    </source>
</evidence>
<dbReference type="Proteomes" id="UP000593577">
    <property type="component" value="Unassembled WGS sequence"/>
</dbReference>
<dbReference type="EMBL" id="JABFAA010000011">
    <property type="protein sequence ID" value="MBA0695868.1"/>
    <property type="molecule type" value="Genomic_DNA"/>
</dbReference>
<dbReference type="AlphaFoldDB" id="A0A7J8Y8I7"/>
<comment type="caution">
    <text evidence="2">The sequence shown here is derived from an EMBL/GenBank/DDBJ whole genome shotgun (WGS) entry which is preliminary data.</text>
</comment>
<gene>
    <name evidence="2" type="ORF">Goari_002467</name>
</gene>
<proteinExistence type="predicted"/>
<feature type="non-terminal residue" evidence="2">
    <location>
        <position position="1"/>
    </location>
</feature>
<sequence>APPGARYPTLDRNGVDIDNETSRQASFQDTLIGSSQNKFKSLDMDDFDLQDGDVPTCTIDGVFSISFLDRIHDLIRKINQENSDSALVRNAQTFEEPDVHAWVENEQYGP</sequence>
<reference evidence="2 3" key="1">
    <citation type="journal article" date="2019" name="Genome Biol. Evol.">
        <title>Insights into the evolution of the New World diploid cottons (Gossypium, subgenus Houzingenia) based on genome sequencing.</title>
        <authorList>
            <person name="Grover C.E."/>
            <person name="Arick M.A. 2nd"/>
            <person name="Thrash A."/>
            <person name="Conover J.L."/>
            <person name="Sanders W.S."/>
            <person name="Peterson D.G."/>
            <person name="Frelichowski J.E."/>
            <person name="Scheffler J.A."/>
            <person name="Scheffler B.E."/>
            <person name="Wendel J.F."/>
        </authorList>
    </citation>
    <scope>NUCLEOTIDE SEQUENCE [LARGE SCALE GENOMIC DNA]</scope>
    <source>
        <strain evidence="2">185</strain>
        <tissue evidence="2">Leaf</tissue>
    </source>
</reference>
<evidence type="ECO:0000256" key="1">
    <source>
        <dbReference type="SAM" id="MobiDB-lite"/>
    </source>
</evidence>
<feature type="region of interest" description="Disordered" evidence="1">
    <location>
        <begin position="1"/>
        <end position="29"/>
    </location>
</feature>
<accession>A0A7J8Y8I7</accession>
<name>A0A7J8Y8I7_GOSAI</name>